<feature type="region of interest" description="Disordered" evidence="1">
    <location>
        <begin position="377"/>
        <end position="433"/>
    </location>
</feature>
<evidence type="ECO:0000313" key="5">
    <source>
        <dbReference type="Proteomes" id="UP000092461"/>
    </source>
</evidence>
<name>A0A1B0CT62_LUTLO</name>
<dbReference type="PANTHER" id="PTHR10887:SF341">
    <property type="entry name" value="NFX1-TYPE ZINC FINGER-CONTAINING PROTEIN 1"/>
    <property type="match status" value="1"/>
</dbReference>
<dbReference type="InterPro" id="IPR041677">
    <property type="entry name" value="DNA2/NAM7_AAA_11"/>
</dbReference>
<dbReference type="EMBL" id="AJWK01027183">
    <property type="status" value="NOT_ANNOTATED_CDS"/>
    <property type="molecule type" value="Genomic_DNA"/>
</dbReference>
<dbReference type="Gene3D" id="3.40.50.300">
    <property type="entry name" value="P-loop containing nucleotide triphosphate hydrolases"/>
    <property type="match status" value="2"/>
</dbReference>
<dbReference type="VEuPathDB" id="VectorBase:LLONM1_008559"/>
<dbReference type="EnsemblMetazoa" id="LLOJ008061-RA">
    <property type="protein sequence ID" value="LLOJ008061-PA"/>
    <property type="gene ID" value="LLOJ008061"/>
</dbReference>
<evidence type="ECO:0000256" key="1">
    <source>
        <dbReference type="SAM" id="MobiDB-lite"/>
    </source>
</evidence>
<dbReference type="EMBL" id="AJWK01027184">
    <property type="status" value="NOT_ANNOTATED_CDS"/>
    <property type="molecule type" value="Genomic_DNA"/>
</dbReference>
<dbReference type="InterPro" id="IPR041679">
    <property type="entry name" value="DNA2/NAM7-like_C"/>
</dbReference>
<protein>
    <recommendedName>
        <fullName evidence="6">DNA2/NAM7 helicase helicase domain-containing protein</fullName>
    </recommendedName>
</protein>
<dbReference type="SUPFAM" id="SSF52540">
    <property type="entry name" value="P-loop containing nucleoside triphosphate hydrolases"/>
    <property type="match status" value="2"/>
</dbReference>
<dbReference type="Pfam" id="PF13086">
    <property type="entry name" value="AAA_11"/>
    <property type="match status" value="1"/>
</dbReference>
<sequence length="1205" mass="135829">MDEGAGSSKSGGYGSPRGKRTQRSPPSPSMNPSGGAIQKARQESPSPEKSMAVPGSPQVIVEDAALLPEPHLITALKNSTEHLIMIGDPTQISFGKTTFPNHLPGTTYFERTIEKGYAVKLNIQYRMHPDIAELVRDVFFNDLVDGDDVRNILPISGIGRNLFCVTTTIEPIEVANRELLGLCANNFAYYKIAYATKENVATLLFISKLVLYLFNHGYTKNDIVILTSDDAHEDAVERCMSIFTIYKNVQVKSINHFAGKECRLGIVCLLRNENEKEIGFPEEEGILSSLLTRAREGLIIVENLSTMPEENQVWKRVSSKLREMQAIATYFPARCEVHGAEMKMVTYLDFEIFINEGCKPGEVPLEGHKMCGEDDENLKEKKEMSPSNVKENSGKIDHQKDVQSDGAAGDVPTHPANASGSAEAPQDSASQNNVRPLRISKYASRKFSLNELEGILALDTFSAFLSIMSDVLKFENTVLEDGKSHEAIIMLILILGKLHKVPLRHHLKELTNRIFGHNATFRNDIMIYDVQSDGAAGDALTHPENASGSAEAPQDSASQNNVRPLRISKYASRKFSLNELEGILALDTFSAFLSIMSDVLKFENTVLEDGKSHETIIMLILILGKLHKVPLRHHLKELTNRIFGHNATFRNDIMIYVKYAANLEEHNEPNPLPRADQVWASLETFCRYAKRFQESKNCWISCTRGLCRILDGKTHRTLVKMRVKLTKLLEKLENNYFYKGTLYASVQDMKRKPEYVLPKITNGKFEGIGDFLEYHILHGRAFFLGHLLDGLQGYRELDEEQKNGVLLKDVNGSNIFPCVRIFPHYPPFMEMGKKLFLMDLAPNKRTFGRLPKDVREEVTEEKLRLGNMVPLFLSTSSEFNDIIVAVVPHVPERAREQGFVIIDIVYMENVKESIFNKDLFLLTIPCKFVTKYFTLEFLEKISSATFPMKEFFIDCEESTNIAGNVDFTAELANDASLQLMDQEQLKALEMGLKKRLTIIHGPPGTGKTAVAVKIAECLLVDPSTRILLVSHKNWVLDRMTLKFSSLTDEIVRIGTFIHDPEIEKFTLSPIETDLKYGRVKSNAYNQCVSAKKDFVDAMESFKVRGEEAAEDVRETLRIHREAIDKFDQIYRMWMYFGCQDKRILAMTTTATAKYHDLVELLCPTVAIQGVSISSVRRYLQLLVWGSRASEAVVQDHPQEPLVVLA</sequence>
<dbReference type="EMBL" id="AJWK01027182">
    <property type="status" value="NOT_ANNOTATED_CDS"/>
    <property type="molecule type" value="Genomic_DNA"/>
</dbReference>
<dbReference type="PANTHER" id="PTHR10887">
    <property type="entry name" value="DNA2/NAM7 HELICASE FAMILY"/>
    <property type="match status" value="1"/>
</dbReference>
<dbReference type="GO" id="GO:0031048">
    <property type="term" value="P:regulatory ncRNA-mediated heterochromatin formation"/>
    <property type="evidence" value="ECO:0007669"/>
    <property type="project" value="TreeGrafter"/>
</dbReference>
<dbReference type="VEuPathDB" id="VectorBase:LLONM1_011315"/>
<dbReference type="EMBL" id="AJWK01027185">
    <property type="status" value="NOT_ANNOTATED_CDS"/>
    <property type="molecule type" value="Genomic_DNA"/>
</dbReference>
<feature type="compositionally biased region" description="Basic and acidic residues" evidence="1">
    <location>
        <begin position="392"/>
        <end position="403"/>
    </location>
</feature>
<dbReference type="Pfam" id="PF13087">
    <property type="entry name" value="AAA_12"/>
    <property type="match status" value="1"/>
</dbReference>
<dbReference type="EMBL" id="AJWK01027186">
    <property type="status" value="NOT_ANNOTATED_CDS"/>
    <property type="molecule type" value="Genomic_DNA"/>
</dbReference>
<dbReference type="Proteomes" id="UP000092461">
    <property type="component" value="Unassembled WGS sequence"/>
</dbReference>
<evidence type="ECO:0000313" key="4">
    <source>
        <dbReference type="EnsemblMetazoa" id="LLOJ008061-PA"/>
    </source>
</evidence>
<accession>A0A1B0CT62</accession>
<organism evidence="4 5">
    <name type="scientific">Lutzomyia longipalpis</name>
    <name type="common">Sand fly</name>
    <dbReference type="NCBI Taxonomy" id="7200"/>
    <lineage>
        <taxon>Eukaryota</taxon>
        <taxon>Metazoa</taxon>
        <taxon>Ecdysozoa</taxon>
        <taxon>Arthropoda</taxon>
        <taxon>Hexapoda</taxon>
        <taxon>Insecta</taxon>
        <taxon>Pterygota</taxon>
        <taxon>Neoptera</taxon>
        <taxon>Endopterygota</taxon>
        <taxon>Diptera</taxon>
        <taxon>Nematocera</taxon>
        <taxon>Psychodoidea</taxon>
        <taxon>Psychodidae</taxon>
        <taxon>Lutzomyia</taxon>
        <taxon>Lutzomyia</taxon>
    </lineage>
</organism>
<feature type="region of interest" description="Disordered" evidence="1">
    <location>
        <begin position="1"/>
        <end position="54"/>
    </location>
</feature>
<keyword evidence="5" id="KW-1185">Reference proteome</keyword>
<dbReference type="GO" id="GO:0031380">
    <property type="term" value="C:nuclear RNA-directed RNA polymerase complex"/>
    <property type="evidence" value="ECO:0007669"/>
    <property type="project" value="TreeGrafter"/>
</dbReference>
<reference evidence="4" key="1">
    <citation type="submission" date="2020-05" db="UniProtKB">
        <authorList>
            <consortium name="EnsemblMetazoa"/>
        </authorList>
    </citation>
    <scope>IDENTIFICATION</scope>
    <source>
        <strain evidence="4">Jacobina</strain>
    </source>
</reference>
<evidence type="ECO:0000259" key="3">
    <source>
        <dbReference type="Pfam" id="PF13087"/>
    </source>
</evidence>
<dbReference type="AlphaFoldDB" id="A0A1B0CT62"/>
<dbReference type="VEuPathDB" id="VectorBase:LLOJ008061"/>
<dbReference type="InterPro" id="IPR027417">
    <property type="entry name" value="P-loop_NTPase"/>
</dbReference>
<feature type="domain" description="DNA2/NAM7 helicase helicase" evidence="2">
    <location>
        <begin position="981"/>
        <end position="1101"/>
    </location>
</feature>
<evidence type="ECO:0000259" key="2">
    <source>
        <dbReference type="Pfam" id="PF13086"/>
    </source>
</evidence>
<dbReference type="InterPro" id="IPR045055">
    <property type="entry name" value="DNA2/NAM7-like"/>
</dbReference>
<evidence type="ECO:0008006" key="6">
    <source>
        <dbReference type="Google" id="ProtNLM"/>
    </source>
</evidence>
<dbReference type="VEuPathDB" id="VectorBase:LLONM1_009898"/>
<dbReference type="GO" id="GO:0004386">
    <property type="term" value="F:helicase activity"/>
    <property type="evidence" value="ECO:0007669"/>
    <property type="project" value="InterPro"/>
</dbReference>
<feature type="domain" description="DNA2/NAM7 helicase-like C-terminal" evidence="3">
    <location>
        <begin position="106"/>
        <end position="303"/>
    </location>
</feature>
<proteinExistence type="predicted"/>
<feature type="region of interest" description="Disordered" evidence="1">
    <location>
        <begin position="539"/>
        <end position="561"/>
    </location>
</feature>